<dbReference type="Pfam" id="PF11951">
    <property type="entry name" value="Fungal_trans_2"/>
    <property type="match status" value="1"/>
</dbReference>
<organism evidence="4 5">
    <name type="scientific">Fusarium venenatum</name>
    <dbReference type="NCBI Taxonomy" id="56646"/>
    <lineage>
        <taxon>Eukaryota</taxon>
        <taxon>Fungi</taxon>
        <taxon>Dikarya</taxon>
        <taxon>Ascomycota</taxon>
        <taxon>Pezizomycotina</taxon>
        <taxon>Sordariomycetes</taxon>
        <taxon>Hypocreomycetidae</taxon>
        <taxon>Hypocreales</taxon>
        <taxon>Nectriaceae</taxon>
        <taxon>Fusarium</taxon>
    </lineage>
</organism>
<dbReference type="CDD" id="cd00067">
    <property type="entry name" value="GAL4"/>
    <property type="match status" value="1"/>
</dbReference>
<evidence type="ECO:0000256" key="2">
    <source>
        <dbReference type="SAM" id="MobiDB-lite"/>
    </source>
</evidence>
<dbReference type="InterPro" id="IPR021858">
    <property type="entry name" value="Fun_TF"/>
</dbReference>
<dbReference type="PROSITE" id="PS00463">
    <property type="entry name" value="ZN2_CY6_FUNGAL_1"/>
    <property type="match status" value="1"/>
</dbReference>
<accession>A0A2L2T5H4</accession>
<evidence type="ECO:0000313" key="4">
    <source>
        <dbReference type="EMBL" id="CEI40797.1"/>
    </source>
</evidence>
<dbReference type="SUPFAM" id="SSF57701">
    <property type="entry name" value="Zn2/Cys6 DNA-binding domain"/>
    <property type="match status" value="1"/>
</dbReference>
<dbReference type="PANTHER" id="PTHR47784">
    <property type="entry name" value="STEROL UPTAKE CONTROL PROTEIN 2"/>
    <property type="match status" value="1"/>
</dbReference>
<dbReference type="GeneID" id="37264910"/>
<dbReference type="InterPro" id="IPR053157">
    <property type="entry name" value="Sterol_Uptake_Regulator"/>
</dbReference>
<evidence type="ECO:0000259" key="3">
    <source>
        <dbReference type="PROSITE" id="PS50048"/>
    </source>
</evidence>
<dbReference type="Gene3D" id="4.10.240.10">
    <property type="entry name" value="Zn(2)-C6 fungal-type DNA-binding domain"/>
    <property type="match status" value="1"/>
</dbReference>
<dbReference type="InterPro" id="IPR001138">
    <property type="entry name" value="Zn2Cys6_DnaBD"/>
</dbReference>
<dbReference type="PANTHER" id="PTHR47784:SF7">
    <property type="entry name" value="ZN(II)2CYS6 TRANSCRIPTION FACTOR (EUROFUNG)"/>
    <property type="match status" value="1"/>
</dbReference>
<dbReference type="SMART" id="SM00066">
    <property type="entry name" value="GAL4"/>
    <property type="match status" value="1"/>
</dbReference>
<dbReference type="PROSITE" id="PS50048">
    <property type="entry name" value="ZN2_CY6_FUNGAL_2"/>
    <property type="match status" value="1"/>
</dbReference>
<dbReference type="EMBL" id="LN649232">
    <property type="protein sequence ID" value="CEI40797.1"/>
    <property type="molecule type" value="Genomic_DNA"/>
</dbReference>
<evidence type="ECO:0000256" key="1">
    <source>
        <dbReference type="ARBA" id="ARBA00023242"/>
    </source>
</evidence>
<proteinExistence type="predicted"/>
<dbReference type="AlphaFoldDB" id="A0A2L2T5H4"/>
<dbReference type="InterPro" id="IPR036864">
    <property type="entry name" value="Zn2-C6_fun-type_DNA-bd_sf"/>
</dbReference>
<feature type="region of interest" description="Disordered" evidence="2">
    <location>
        <begin position="1"/>
        <end position="22"/>
    </location>
</feature>
<dbReference type="GO" id="GO:0001228">
    <property type="term" value="F:DNA-binding transcription activator activity, RNA polymerase II-specific"/>
    <property type="evidence" value="ECO:0007669"/>
    <property type="project" value="TreeGrafter"/>
</dbReference>
<dbReference type="GO" id="GO:0008270">
    <property type="term" value="F:zinc ion binding"/>
    <property type="evidence" value="ECO:0007669"/>
    <property type="project" value="InterPro"/>
</dbReference>
<dbReference type="RefSeq" id="XP_025582978.1">
    <property type="nucleotide sequence ID" value="XM_025728630.2"/>
</dbReference>
<dbReference type="Proteomes" id="UP000245910">
    <property type="component" value="Chromosome IIII"/>
</dbReference>
<name>A0A2L2T5H4_9HYPO</name>
<dbReference type="Pfam" id="PF00172">
    <property type="entry name" value="Zn_clus"/>
    <property type="match status" value="1"/>
</dbReference>
<sequence>MQPTEATTSTSPELSAYADNSTAITKRRPIPRKGHTKSRAGCSSCKRRRVKCDLVAPECGACYRLGLDCQYLNKLGRQTSTTTVSKPLRTDPVMFDVNDLNFFRHFLFEAYPSLPIDGFTVWQQASQLSHQYDFLLHSMLGLGASHLGLLTPSGYEKAALKHRVIAISALNKYLTKASFTQQDVEAAFGAMLNLTFQSAYMTDGLVDFLTMVRGCWLVGTQPSVNLDHTIFKTFGRVSYLDKIKAIVHEDDQTNHYLDKVIAEGFCQSVQKLGPLCHSAAEFQYVAHMQRIATLASTNPAESYCELAFLYDGLGHLNSNDFAAFIDTENYSSQLVIIHMLVLEFVMSRKAVEGDKRSSTGQKGYHCRKATSKLWVLKILNNLPLEYYEYGEWPLRFINSLNYSFDDEDQVWKPFLLSNGTAIMQEGHALSLVVL</sequence>
<reference evidence="5" key="1">
    <citation type="submission" date="2014-10" db="EMBL/GenBank/DDBJ databases">
        <authorList>
            <person name="King R."/>
        </authorList>
    </citation>
    <scope>NUCLEOTIDE SEQUENCE [LARGE SCALE GENOMIC DNA]</scope>
    <source>
        <strain evidence="5">A3/5</strain>
    </source>
</reference>
<keyword evidence="5" id="KW-1185">Reference proteome</keyword>
<evidence type="ECO:0000313" key="5">
    <source>
        <dbReference type="Proteomes" id="UP000245910"/>
    </source>
</evidence>
<feature type="domain" description="Zn(2)-C6 fungal-type" evidence="3">
    <location>
        <begin position="41"/>
        <end position="71"/>
    </location>
</feature>
<protein>
    <recommendedName>
        <fullName evidence="3">Zn(2)-C6 fungal-type domain-containing protein</fullName>
    </recommendedName>
</protein>
<dbReference type="KEGG" id="fvn:FVRRES_13280"/>
<keyword evidence="1" id="KW-0539">Nucleus</keyword>
<dbReference type="STRING" id="56646.A0A2L2T5H4"/>